<evidence type="ECO:0000256" key="6">
    <source>
        <dbReference type="ARBA" id="ARBA00023170"/>
    </source>
</evidence>
<proteinExistence type="predicted"/>
<organism evidence="10 13">
    <name type="scientific">Adineta ricciae</name>
    <name type="common">Rotifer</name>
    <dbReference type="NCBI Taxonomy" id="249248"/>
    <lineage>
        <taxon>Eukaryota</taxon>
        <taxon>Metazoa</taxon>
        <taxon>Spiralia</taxon>
        <taxon>Gnathifera</taxon>
        <taxon>Rotifera</taxon>
        <taxon>Eurotatoria</taxon>
        <taxon>Bdelloidea</taxon>
        <taxon>Adinetida</taxon>
        <taxon>Adinetidae</taxon>
        <taxon>Adineta</taxon>
    </lineage>
</organism>
<dbReference type="Proteomes" id="UP000663852">
    <property type="component" value="Unassembled WGS sequence"/>
</dbReference>
<dbReference type="InterPro" id="IPR017452">
    <property type="entry name" value="GPCR_Rhodpsn_7TM"/>
</dbReference>
<feature type="domain" description="G-protein coupled receptors family 1 profile" evidence="9">
    <location>
        <begin position="42"/>
        <end position="300"/>
    </location>
</feature>
<keyword evidence="12" id="KW-1185">Reference proteome</keyword>
<dbReference type="GO" id="GO:0005886">
    <property type="term" value="C:plasma membrane"/>
    <property type="evidence" value="ECO:0007669"/>
    <property type="project" value="TreeGrafter"/>
</dbReference>
<dbReference type="Proteomes" id="UP000663828">
    <property type="component" value="Unassembled WGS sequence"/>
</dbReference>
<dbReference type="EMBL" id="CAJNOR010001686">
    <property type="protein sequence ID" value="CAF1183874.1"/>
    <property type="molecule type" value="Genomic_DNA"/>
</dbReference>
<keyword evidence="4" id="KW-0297">G-protein coupled receptor</keyword>
<evidence type="ECO:0000256" key="1">
    <source>
        <dbReference type="ARBA" id="ARBA00004141"/>
    </source>
</evidence>
<feature type="transmembrane region" description="Helical" evidence="8">
    <location>
        <begin position="193"/>
        <end position="219"/>
    </location>
</feature>
<gene>
    <name evidence="10" type="ORF">EDS130_LOCUS16718</name>
    <name evidence="11" type="ORF">XAT740_LOCUS22732</name>
</gene>
<accession>A0A814JFR6</accession>
<feature type="transmembrane region" description="Helical" evidence="8">
    <location>
        <begin position="240"/>
        <end position="268"/>
    </location>
</feature>
<dbReference type="Pfam" id="PF00001">
    <property type="entry name" value="7tm_1"/>
    <property type="match status" value="1"/>
</dbReference>
<evidence type="ECO:0000256" key="5">
    <source>
        <dbReference type="ARBA" id="ARBA00023136"/>
    </source>
</evidence>
<keyword evidence="3 8" id="KW-1133">Transmembrane helix</keyword>
<feature type="transmembrane region" description="Helical" evidence="8">
    <location>
        <begin position="63"/>
        <end position="85"/>
    </location>
</feature>
<dbReference type="OrthoDB" id="10042504at2759"/>
<evidence type="ECO:0000256" key="3">
    <source>
        <dbReference type="ARBA" id="ARBA00022989"/>
    </source>
</evidence>
<dbReference type="PANTHER" id="PTHR24243">
    <property type="entry name" value="G-PROTEIN COUPLED RECEPTOR"/>
    <property type="match status" value="1"/>
</dbReference>
<feature type="transmembrane region" description="Helical" evidence="8">
    <location>
        <begin position="22"/>
        <end position="51"/>
    </location>
</feature>
<name>A0A814JFR6_ADIRI</name>
<dbReference type="InterPro" id="IPR000276">
    <property type="entry name" value="GPCR_Rhodpsn"/>
</dbReference>
<dbReference type="GO" id="GO:0004930">
    <property type="term" value="F:G protein-coupled receptor activity"/>
    <property type="evidence" value="ECO:0007669"/>
    <property type="project" value="UniProtKB-KW"/>
</dbReference>
<feature type="transmembrane region" description="Helical" evidence="8">
    <location>
        <begin position="147"/>
        <end position="166"/>
    </location>
</feature>
<reference evidence="10" key="1">
    <citation type="submission" date="2021-02" db="EMBL/GenBank/DDBJ databases">
        <authorList>
            <person name="Nowell W R."/>
        </authorList>
    </citation>
    <scope>NUCLEOTIDE SEQUENCE</scope>
</reference>
<keyword evidence="7" id="KW-0807">Transducer</keyword>
<dbReference type="SUPFAM" id="SSF81321">
    <property type="entry name" value="Family A G protein-coupled receptor-like"/>
    <property type="match status" value="1"/>
</dbReference>
<dbReference type="PANTHER" id="PTHR24243:SF233">
    <property type="entry name" value="THYROTROPIN-RELEASING HORMONE RECEPTOR"/>
    <property type="match status" value="1"/>
</dbReference>
<evidence type="ECO:0000313" key="13">
    <source>
        <dbReference type="Proteomes" id="UP000663852"/>
    </source>
</evidence>
<evidence type="ECO:0000259" key="9">
    <source>
        <dbReference type="PROSITE" id="PS50262"/>
    </source>
</evidence>
<evidence type="ECO:0000256" key="2">
    <source>
        <dbReference type="ARBA" id="ARBA00022692"/>
    </source>
</evidence>
<evidence type="ECO:0000256" key="8">
    <source>
        <dbReference type="SAM" id="Phobius"/>
    </source>
</evidence>
<dbReference type="EMBL" id="CAJNOJ010000073">
    <property type="protein sequence ID" value="CAF1037021.1"/>
    <property type="molecule type" value="Genomic_DNA"/>
</dbReference>
<evidence type="ECO:0000256" key="4">
    <source>
        <dbReference type="ARBA" id="ARBA00023040"/>
    </source>
</evidence>
<sequence length="328" mass="37868">MSSLNSTLSSISPSTEIVRFQFILRLVVAVFGIPILFVGILGNTINILTFLKLGHYRRNVCSLYILSRSVFDLILLITGLGTRILSQSFGIDFTLTCRLWCKLRVPVIYINTLSSYTFLCLQSIDAFFVTSLSVSYRQKSNIQAGRYLLVSFIVIWILEELVYVFYQDLIISSDGNSRMCVPINSTYAKYRIYVVYLFLTTIVPLVLIISFDILTYRHLQMHSLQRQRQLLSVLARQMTMMTLFHISAVFLFQAPFAAAQCYFLTFGLNKEPVRNAQEQIIQQFFNILGYGIYATSFYCYFFSSKRFREQVWSVLPCHQPAVNRIQPT</sequence>
<keyword evidence="2 8" id="KW-0812">Transmembrane</keyword>
<dbReference type="AlphaFoldDB" id="A0A814JFR6"/>
<dbReference type="PROSITE" id="PS50262">
    <property type="entry name" value="G_PROTEIN_RECEP_F1_2"/>
    <property type="match status" value="1"/>
</dbReference>
<feature type="transmembrane region" description="Helical" evidence="8">
    <location>
        <begin position="113"/>
        <end position="135"/>
    </location>
</feature>
<evidence type="ECO:0000256" key="7">
    <source>
        <dbReference type="ARBA" id="ARBA00023224"/>
    </source>
</evidence>
<dbReference type="Gene3D" id="1.20.1070.10">
    <property type="entry name" value="Rhodopsin 7-helix transmembrane proteins"/>
    <property type="match status" value="1"/>
</dbReference>
<keyword evidence="6" id="KW-0675">Receptor</keyword>
<keyword evidence="5 8" id="KW-0472">Membrane</keyword>
<evidence type="ECO:0000313" key="12">
    <source>
        <dbReference type="Proteomes" id="UP000663828"/>
    </source>
</evidence>
<protein>
    <recommendedName>
        <fullName evidence="9">G-protein coupled receptors family 1 profile domain-containing protein</fullName>
    </recommendedName>
</protein>
<evidence type="ECO:0000313" key="11">
    <source>
        <dbReference type="EMBL" id="CAF1183874.1"/>
    </source>
</evidence>
<comment type="subcellular location">
    <subcellularLocation>
        <location evidence="1">Membrane</location>
        <topology evidence="1">Multi-pass membrane protein</topology>
    </subcellularLocation>
</comment>
<evidence type="ECO:0000313" key="10">
    <source>
        <dbReference type="EMBL" id="CAF1037021.1"/>
    </source>
</evidence>
<comment type="caution">
    <text evidence="10">The sequence shown here is derived from an EMBL/GenBank/DDBJ whole genome shotgun (WGS) entry which is preliminary data.</text>
</comment>
<feature type="transmembrane region" description="Helical" evidence="8">
    <location>
        <begin position="280"/>
        <end position="301"/>
    </location>
</feature>